<organism evidence="5 6">
    <name type="scientific">Nematostella vectensis</name>
    <name type="common">Starlet sea anemone</name>
    <dbReference type="NCBI Taxonomy" id="45351"/>
    <lineage>
        <taxon>Eukaryota</taxon>
        <taxon>Metazoa</taxon>
        <taxon>Cnidaria</taxon>
        <taxon>Anthozoa</taxon>
        <taxon>Hexacorallia</taxon>
        <taxon>Actiniaria</taxon>
        <taxon>Edwardsiidae</taxon>
        <taxon>Nematostella</taxon>
    </lineage>
</organism>
<dbReference type="STRING" id="45351.A7RMK7"/>
<dbReference type="InParanoid" id="A7RMK7"/>
<dbReference type="GO" id="GO:0003729">
    <property type="term" value="F:mRNA binding"/>
    <property type="evidence" value="ECO:0000318"/>
    <property type="project" value="GO_Central"/>
</dbReference>
<dbReference type="PANTHER" id="PTHR13976">
    <property type="entry name" value="HETEROGENEOUS NUCLEAR RIBONUCLEOPROTEIN-RELATED"/>
    <property type="match status" value="1"/>
</dbReference>
<dbReference type="eggNOG" id="KOG1365">
    <property type="taxonomic scope" value="Eukaryota"/>
</dbReference>
<name>A7RMK7_NEMVE</name>
<dbReference type="CDD" id="cd12508">
    <property type="entry name" value="RRM2_ESRPs_Fusilli"/>
    <property type="match status" value="1"/>
</dbReference>
<dbReference type="FunCoup" id="A7RMK7">
    <property type="interactions" value="122"/>
</dbReference>
<dbReference type="CDD" id="cd12509">
    <property type="entry name" value="RRM3_ESRPs_Fusilli"/>
    <property type="match status" value="1"/>
</dbReference>
<keyword evidence="6" id="KW-1185">Reference proteome</keyword>
<keyword evidence="1" id="KW-0677">Repeat</keyword>
<dbReference type="InterPro" id="IPR012677">
    <property type="entry name" value="Nucleotide-bd_a/b_plait_sf"/>
</dbReference>
<feature type="non-terminal residue" evidence="5">
    <location>
        <position position="341"/>
    </location>
</feature>
<dbReference type="Gene3D" id="3.30.70.330">
    <property type="match status" value="3"/>
</dbReference>
<dbReference type="HOGENOM" id="CLU_008009_2_0_1"/>
<dbReference type="AlphaFoldDB" id="A7RMK7"/>
<dbReference type="EMBL" id="DS469520">
    <property type="protein sequence ID" value="EDO47286.1"/>
    <property type="molecule type" value="Genomic_DNA"/>
</dbReference>
<sequence length="341" mass="37494">SCSLGPVLDDTVLRARGLPWQASDQDVANFFRGLNIPRGGIAFCLNMQGRRNGEAFIRFENGDHRDLALRRHKMHLGTRYIEVYKASAQDFLRIVRGMSIAANFVSTNAEVIIRMRGLPFSTKAADVVRFFGDDVPVYRGEGGILMVRGRNGKATGDAFVLFETEEHGRAALKKHREVLGSRYVELFRSSQSEVQQVLSSLSLFMMGVPPLAMLPNPLPQHPPFHPPMFLPGPVPYAANGGSNAKDCLRLRGLPFSATVQDVLDFLKEHAAYVAPGGVHMVYNTQGRPSGDAYVQLLSPDFAAAAANELHKHHMGERYIEVFPCSNSDISAVIASSTLNQT</sequence>
<dbReference type="Proteomes" id="UP000001593">
    <property type="component" value="Unassembled WGS sequence"/>
</dbReference>
<evidence type="ECO:0000256" key="1">
    <source>
        <dbReference type="ARBA" id="ARBA00022737"/>
    </source>
</evidence>
<dbReference type="InterPro" id="IPR000504">
    <property type="entry name" value="RRM_dom"/>
</dbReference>
<proteinExistence type="predicted"/>
<keyword evidence="2 3" id="KW-0694">RNA-binding</keyword>
<accession>A7RMK7</accession>
<dbReference type="PROSITE" id="PS50102">
    <property type="entry name" value="RRM"/>
    <property type="match status" value="2"/>
</dbReference>
<gene>
    <name evidence="5" type="ORF">NEMVEDRAFT_v1g30522</name>
</gene>
<evidence type="ECO:0000256" key="3">
    <source>
        <dbReference type="PROSITE-ProRule" id="PRU00176"/>
    </source>
</evidence>
<dbReference type="InterPro" id="IPR050666">
    <property type="entry name" value="ESRP"/>
</dbReference>
<feature type="non-terminal residue" evidence="5">
    <location>
        <position position="1"/>
    </location>
</feature>
<evidence type="ECO:0000313" key="5">
    <source>
        <dbReference type="EMBL" id="EDO47286.1"/>
    </source>
</evidence>
<reference evidence="5 6" key="1">
    <citation type="journal article" date="2007" name="Science">
        <title>Sea anemone genome reveals ancestral eumetazoan gene repertoire and genomic organization.</title>
        <authorList>
            <person name="Putnam N.H."/>
            <person name="Srivastava M."/>
            <person name="Hellsten U."/>
            <person name="Dirks B."/>
            <person name="Chapman J."/>
            <person name="Salamov A."/>
            <person name="Terry A."/>
            <person name="Shapiro H."/>
            <person name="Lindquist E."/>
            <person name="Kapitonov V.V."/>
            <person name="Jurka J."/>
            <person name="Genikhovich G."/>
            <person name="Grigoriev I.V."/>
            <person name="Lucas S.M."/>
            <person name="Steele R.E."/>
            <person name="Finnerty J.R."/>
            <person name="Technau U."/>
            <person name="Martindale M.Q."/>
            <person name="Rokhsar D.S."/>
        </authorList>
    </citation>
    <scope>NUCLEOTIDE SEQUENCE [LARGE SCALE GENOMIC DNA]</scope>
    <source>
        <strain evidence="6">CH2 X CH6</strain>
    </source>
</reference>
<dbReference type="GO" id="GO:1990904">
    <property type="term" value="C:ribonucleoprotein complex"/>
    <property type="evidence" value="ECO:0000318"/>
    <property type="project" value="GO_Central"/>
</dbReference>
<dbReference type="SMART" id="SM00360">
    <property type="entry name" value="RRM"/>
    <property type="match status" value="3"/>
</dbReference>
<dbReference type="InterPro" id="IPR035979">
    <property type="entry name" value="RBD_domain_sf"/>
</dbReference>
<dbReference type="GO" id="GO:0043484">
    <property type="term" value="P:regulation of RNA splicing"/>
    <property type="evidence" value="ECO:0000318"/>
    <property type="project" value="GO_Central"/>
</dbReference>
<feature type="domain" description="RRM" evidence="4">
    <location>
        <begin position="111"/>
        <end position="191"/>
    </location>
</feature>
<dbReference type="SUPFAM" id="SSF54928">
    <property type="entry name" value="RNA-binding domain, RBD"/>
    <property type="match status" value="3"/>
</dbReference>
<evidence type="ECO:0000256" key="2">
    <source>
        <dbReference type="ARBA" id="ARBA00022884"/>
    </source>
</evidence>
<dbReference type="GO" id="GO:0005654">
    <property type="term" value="C:nucleoplasm"/>
    <property type="evidence" value="ECO:0000318"/>
    <property type="project" value="GO_Central"/>
</dbReference>
<protein>
    <recommendedName>
        <fullName evidence="4">RRM domain-containing protein</fullName>
    </recommendedName>
</protein>
<dbReference type="PhylomeDB" id="A7RMK7"/>
<dbReference type="OMA" id="MISEPYX"/>
<evidence type="ECO:0000259" key="4">
    <source>
        <dbReference type="PROSITE" id="PS50102"/>
    </source>
</evidence>
<evidence type="ECO:0000313" key="6">
    <source>
        <dbReference type="Proteomes" id="UP000001593"/>
    </source>
</evidence>
<feature type="domain" description="RRM" evidence="4">
    <location>
        <begin position="11"/>
        <end position="88"/>
    </location>
</feature>